<organism evidence="1">
    <name type="scientific">Anguilla anguilla</name>
    <name type="common">European freshwater eel</name>
    <name type="synonym">Muraena anguilla</name>
    <dbReference type="NCBI Taxonomy" id="7936"/>
    <lineage>
        <taxon>Eukaryota</taxon>
        <taxon>Metazoa</taxon>
        <taxon>Chordata</taxon>
        <taxon>Craniata</taxon>
        <taxon>Vertebrata</taxon>
        <taxon>Euteleostomi</taxon>
        <taxon>Actinopterygii</taxon>
        <taxon>Neopterygii</taxon>
        <taxon>Teleostei</taxon>
        <taxon>Anguilliformes</taxon>
        <taxon>Anguillidae</taxon>
        <taxon>Anguilla</taxon>
    </lineage>
</organism>
<accession>A0A0E9VC94</accession>
<sequence length="55" mass="6222">MTIHQHYRAKLGPNLRSLLCYPCCWLPTQSGGVNRQTSEYGKNDIASYLSPPVQQ</sequence>
<reference evidence="1" key="2">
    <citation type="journal article" date="2015" name="Fish Shellfish Immunol.">
        <title>Early steps in the European eel (Anguilla anguilla)-Vibrio vulnificus interaction in the gills: Role of the RtxA13 toxin.</title>
        <authorList>
            <person name="Callol A."/>
            <person name="Pajuelo D."/>
            <person name="Ebbesson L."/>
            <person name="Teles M."/>
            <person name="MacKenzie S."/>
            <person name="Amaro C."/>
        </authorList>
    </citation>
    <scope>NUCLEOTIDE SEQUENCE</scope>
</reference>
<dbReference type="EMBL" id="GBXM01032890">
    <property type="protein sequence ID" value="JAH75687.1"/>
    <property type="molecule type" value="Transcribed_RNA"/>
</dbReference>
<evidence type="ECO:0000313" key="1">
    <source>
        <dbReference type="EMBL" id="JAH75687.1"/>
    </source>
</evidence>
<protein>
    <submittedName>
        <fullName evidence="1">Uncharacterized protein</fullName>
    </submittedName>
</protein>
<reference evidence="1" key="1">
    <citation type="submission" date="2014-11" db="EMBL/GenBank/DDBJ databases">
        <authorList>
            <person name="Amaro Gonzalez C."/>
        </authorList>
    </citation>
    <scope>NUCLEOTIDE SEQUENCE</scope>
</reference>
<name>A0A0E9VC94_ANGAN</name>
<proteinExistence type="predicted"/>
<dbReference type="AlphaFoldDB" id="A0A0E9VC94"/>